<dbReference type="InterPro" id="IPR029016">
    <property type="entry name" value="GAF-like_dom_sf"/>
</dbReference>
<dbReference type="Gene3D" id="3.30.70.1230">
    <property type="entry name" value="Nucleotide cyclase"/>
    <property type="match status" value="1"/>
</dbReference>
<proteinExistence type="inferred from homology"/>
<dbReference type="PROSITE" id="PS50125">
    <property type="entry name" value="GUANYLATE_CYCLASE_2"/>
    <property type="match status" value="1"/>
</dbReference>
<dbReference type="Pfam" id="PF00211">
    <property type="entry name" value="Guanylate_cyc"/>
    <property type="match status" value="1"/>
</dbReference>
<dbReference type="InterPro" id="IPR003018">
    <property type="entry name" value="GAF"/>
</dbReference>
<dbReference type="Gene3D" id="3.30.450.40">
    <property type="match status" value="1"/>
</dbReference>
<evidence type="ECO:0000256" key="1">
    <source>
        <dbReference type="ARBA" id="ARBA00005381"/>
    </source>
</evidence>
<feature type="domain" description="FHA" evidence="2">
    <location>
        <begin position="25"/>
        <end position="75"/>
    </location>
</feature>
<dbReference type="InterPro" id="IPR008984">
    <property type="entry name" value="SMAD_FHA_dom_sf"/>
</dbReference>
<accession>A0ABT3L0J5</accession>
<comment type="similarity">
    <text evidence="1">Belongs to the adenylyl cyclase class-3 family.</text>
</comment>
<dbReference type="CDD" id="cd07302">
    <property type="entry name" value="CHD"/>
    <property type="match status" value="1"/>
</dbReference>
<sequence>MTELRLRLHIEGTPERVVSVASSEFIIGRLPECDLCLPFSEISRHHTRIFQNSAQEWMIEDLGSTNGTLLNQVQLQGSLPLHHNDIVQVGNAFLITYLIESSTVTHTTEVSHSPTRMTILRNAEELQRQWLQSEDTSRGETFNIQQRAISRLQYLVEIAKDLNSAESIEAIFNRVQDVVFKELKNIQRLALLVDVDANGELTLIDAATRFELPDYLNTRTHSWISRSICKQVFKEKVAIKTVDAQEDKRFEGEHSILAKGIRGALAVPLWDKNQVVGVMYADASLNLKTSDASEDEEDLSFFSTVANLVAYSVQRWLLTRKLQGEERIRQQLERYHSPSVVQQLIAVGALDHGRLKPKEAEISIIFADLVGFTAMSERMTPAQIAKLLDRFFEEMLQYVFKFGGTLDKFIGDCIMAFFGAPEPQSDHADRAVAAAVGMLRHLDRLNAAKVWPEPLEIHVAINSGKAVVGDVGSHQRVDYTVLGATVNLAARLEAICPPCECVISEDTYKRLKRPQGFYLLGERTFKGIDRPIKVYQTRHRQRSHPISQQPTAQM</sequence>
<comment type="caution">
    <text evidence="4">The sequence shown here is derived from an EMBL/GenBank/DDBJ whole genome shotgun (WGS) entry which is preliminary data.</text>
</comment>
<dbReference type="InterPro" id="IPR001054">
    <property type="entry name" value="A/G_cyclase"/>
</dbReference>
<dbReference type="SMART" id="SM00240">
    <property type="entry name" value="FHA"/>
    <property type="match status" value="1"/>
</dbReference>
<name>A0ABT3L0J5_9CYAN</name>
<gene>
    <name evidence="4" type="ORF">K4A83_00165</name>
</gene>
<dbReference type="PANTHER" id="PTHR43081:SF1">
    <property type="entry name" value="ADENYLATE CYCLASE, TERMINAL-DIFFERENTIATION SPECIFIC"/>
    <property type="match status" value="1"/>
</dbReference>
<dbReference type="CDD" id="cd00060">
    <property type="entry name" value="FHA"/>
    <property type="match status" value="1"/>
</dbReference>
<dbReference type="InterPro" id="IPR029787">
    <property type="entry name" value="Nucleotide_cyclase"/>
</dbReference>
<dbReference type="PROSITE" id="PS50006">
    <property type="entry name" value="FHA_DOMAIN"/>
    <property type="match status" value="1"/>
</dbReference>
<dbReference type="SUPFAM" id="SSF55781">
    <property type="entry name" value="GAF domain-like"/>
    <property type="match status" value="1"/>
</dbReference>
<dbReference type="Pfam" id="PF13185">
    <property type="entry name" value="GAF_2"/>
    <property type="match status" value="1"/>
</dbReference>
<dbReference type="SMART" id="SM00065">
    <property type="entry name" value="GAF"/>
    <property type="match status" value="1"/>
</dbReference>
<dbReference type="Proteomes" id="UP001526426">
    <property type="component" value="Unassembled WGS sequence"/>
</dbReference>
<dbReference type="Gene3D" id="2.60.200.20">
    <property type="match status" value="1"/>
</dbReference>
<dbReference type="PANTHER" id="PTHR43081">
    <property type="entry name" value="ADENYLATE CYCLASE, TERMINAL-DIFFERENTIATION SPECIFIC-RELATED"/>
    <property type="match status" value="1"/>
</dbReference>
<protein>
    <submittedName>
        <fullName evidence="4">FHA domain-containing protein</fullName>
    </submittedName>
</protein>
<dbReference type="SMART" id="SM00044">
    <property type="entry name" value="CYCc"/>
    <property type="match status" value="1"/>
</dbReference>
<dbReference type="RefSeq" id="WP_265262344.1">
    <property type="nucleotide sequence ID" value="NZ_JAIHOM010000001.1"/>
</dbReference>
<dbReference type="SUPFAM" id="SSF49879">
    <property type="entry name" value="SMAD/FHA domain"/>
    <property type="match status" value="1"/>
</dbReference>
<keyword evidence="5" id="KW-1185">Reference proteome</keyword>
<organism evidence="4 5">
    <name type="scientific">Spirulina subsalsa FACHB-351</name>
    <dbReference type="NCBI Taxonomy" id="234711"/>
    <lineage>
        <taxon>Bacteria</taxon>
        <taxon>Bacillati</taxon>
        <taxon>Cyanobacteriota</taxon>
        <taxon>Cyanophyceae</taxon>
        <taxon>Spirulinales</taxon>
        <taxon>Spirulinaceae</taxon>
        <taxon>Spirulina</taxon>
    </lineage>
</organism>
<evidence type="ECO:0000259" key="3">
    <source>
        <dbReference type="PROSITE" id="PS50125"/>
    </source>
</evidence>
<dbReference type="Pfam" id="PF00498">
    <property type="entry name" value="FHA"/>
    <property type="match status" value="1"/>
</dbReference>
<evidence type="ECO:0000313" key="4">
    <source>
        <dbReference type="EMBL" id="MCW6034692.1"/>
    </source>
</evidence>
<dbReference type="EMBL" id="JAIHOM010000001">
    <property type="protein sequence ID" value="MCW6034692.1"/>
    <property type="molecule type" value="Genomic_DNA"/>
</dbReference>
<evidence type="ECO:0000259" key="2">
    <source>
        <dbReference type="PROSITE" id="PS50006"/>
    </source>
</evidence>
<dbReference type="InterPro" id="IPR050697">
    <property type="entry name" value="Adenylyl/Guanylyl_Cyclase_3/4"/>
</dbReference>
<evidence type="ECO:0000313" key="5">
    <source>
        <dbReference type="Proteomes" id="UP001526426"/>
    </source>
</evidence>
<dbReference type="SUPFAM" id="SSF55073">
    <property type="entry name" value="Nucleotide cyclase"/>
    <property type="match status" value="1"/>
</dbReference>
<reference evidence="4 5" key="1">
    <citation type="submission" date="2021-08" db="EMBL/GenBank/DDBJ databases">
        <title>Draft genome sequence of Spirulina subsalsa with high tolerance to salinity and hype-accumulation of phycocyanin.</title>
        <authorList>
            <person name="Pei H."/>
            <person name="Jiang L."/>
        </authorList>
    </citation>
    <scope>NUCLEOTIDE SEQUENCE [LARGE SCALE GENOMIC DNA]</scope>
    <source>
        <strain evidence="4 5">FACHB-351</strain>
    </source>
</reference>
<feature type="domain" description="Guanylate cyclase" evidence="3">
    <location>
        <begin position="363"/>
        <end position="493"/>
    </location>
</feature>
<dbReference type="InterPro" id="IPR000253">
    <property type="entry name" value="FHA_dom"/>
</dbReference>